<accession>A0A7V8SXF6</accession>
<name>A0A7V8SXF6_9BACT</name>
<organism evidence="2 3">
    <name type="scientific">Candidatus Acidiferrum panamense</name>
    <dbReference type="NCBI Taxonomy" id="2741543"/>
    <lineage>
        <taxon>Bacteria</taxon>
        <taxon>Pseudomonadati</taxon>
        <taxon>Acidobacteriota</taxon>
        <taxon>Terriglobia</taxon>
        <taxon>Candidatus Acidiferrales</taxon>
        <taxon>Candidatus Acidiferrum</taxon>
    </lineage>
</organism>
<dbReference type="Proteomes" id="UP000567293">
    <property type="component" value="Unassembled WGS sequence"/>
</dbReference>
<gene>
    <name evidence="2" type="ORF">HRJ53_12685</name>
</gene>
<evidence type="ECO:0000313" key="3">
    <source>
        <dbReference type="Proteomes" id="UP000567293"/>
    </source>
</evidence>
<comment type="caution">
    <text evidence="2">The sequence shown here is derived from an EMBL/GenBank/DDBJ whole genome shotgun (WGS) entry which is preliminary data.</text>
</comment>
<sequence length="94" mass="10177">MAETPAVLFDASPALPPAAPAVDRSRRYTRILLILFLCALPLVNPIVHGDGVGYYAYVRAPLIQQAGRGLRNATAVSCQCHANGDEQRQMTNKN</sequence>
<evidence type="ECO:0000313" key="2">
    <source>
        <dbReference type="EMBL" id="MBA0085846.1"/>
    </source>
</evidence>
<dbReference type="EMBL" id="JACDQQ010001238">
    <property type="protein sequence ID" value="MBA0085846.1"/>
    <property type="molecule type" value="Genomic_DNA"/>
</dbReference>
<feature type="transmembrane region" description="Helical" evidence="1">
    <location>
        <begin position="31"/>
        <end position="47"/>
    </location>
</feature>
<keyword evidence="1" id="KW-1133">Transmembrane helix</keyword>
<proteinExistence type="predicted"/>
<reference evidence="2" key="1">
    <citation type="submission" date="2020-06" db="EMBL/GenBank/DDBJ databases">
        <title>Legume-microbial interactions unlock mineral nutrients during tropical forest succession.</title>
        <authorList>
            <person name="Epihov D.Z."/>
        </authorList>
    </citation>
    <scope>NUCLEOTIDE SEQUENCE [LARGE SCALE GENOMIC DNA]</scope>
    <source>
        <strain evidence="2">Pan2503</strain>
    </source>
</reference>
<dbReference type="AlphaFoldDB" id="A0A7V8SXF6"/>
<protein>
    <submittedName>
        <fullName evidence="2">Uncharacterized protein</fullName>
    </submittedName>
</protein>
<evidence type="ECO:0000256" key="1">
    <source>
        <dbReference type="SAM" id="Phobius"/>
    </source>
</evidence>
<keyword evidence="1" id="KW-0812">Transmembrane</keyword>
<keyword evidence="3" id="KW-1185">Reference proteome</keyword>
<keyword evidence="1" id="KW-0472">Membrane</keyword>